<comment type="caution">
    <text evidence="3">The sequence shown here is derived from an EMBL/GenBank/DDBJ whole genome shotgun (WGS) entry which is preliminary data.</text>
</comment>
<dbReference type="EMBL" id="LABZ01000199">
    <property type="protein sequence ID" value="KMO33397.1"/>
    <property type="molecule type" value="Genomic_DNA"/>
</dbReference>
<dbReference type="PATRIC" id="fig|1187852.3.peg.2686"/>
<proteinExistence type="predicted"/>
<name>A0A0J6SI50_9HYPH</name>
<keyword evidence="4" id="KW-1185">Reference proteome</keyword>
<evidence type="ECO:0000256" key="1">
    <source>
        <dbReference type="SAM" id="MobiDB-lite"/>
    </source>
</evidence>
<evidence type="ECO:0000313" key="3">
    <source>
        <dbReference type="EMBL" id="KMO33397.1"/>
    </source>
</evidence>
<evidence type="ECO:0000313" key="4">
    <source>
        <dbReference type="Proteomes" id="UP000036449"/>
    </source>
</evidence>
<dbReference type="AlphaFoldDB" id="A0A0J6SI50"/>
<reference evidence="3 4" key="1">
    <citation type="submission" date="2015-03" db="EMBL/GenBank/DDBJ databases">
        <title>Genome sequencing of Methylobacterium tarhaniae DSM 25844.</title>
        <authorList>
            <person name="Chaudhry V."/>
            <person name="Patil P.B."/>
        </authorList>
    </citation>
    <scope>NUCLEOTIDE SEQUENCE [LARGE SCALE GENOMIC DNA]</scope>
    <source>
        <strain evidence="3 4">DSM 25844</strain>
    </source>
</reference>
<keyword evidence="2" id="KW-0472">Membrane</keyword>
<feature type="region of interest" description="Disordered" evidence="1">
    <location>
        <begin position="1"/>
        <end position="41"/>
    </location>
</feature>
<keyword evidence="2" id="KW-1133">Transmembrane helix</keyword>
<protein>
    <submittedName>
        <fullName evidence="3">Uncharacterized protein</fullName>
    </submittedName>
</protein>
<dbReference type="Proteomes" id="UP000036449">
    <property type="component" value="Unassembled WGS sequence"/>
</dbReference>
<feature type="transmembrane region" description="Helical" evidence="2">
    <location>
        <begin position="61"/>
        <end position="79"/>
    </location>
</feature>
<accession>A0A0J6SI50</accession>
<evidence type="ECO:0000256" key="2">
    <source>
        <dbReference type="SAM" id="Phobius"/>
    </source>
</evidence>
<gene>
    <name evidence="3" type="ORF">VQ03_24955</name>
</gene>
<organism evidence="3 4">
    <name type="scientific">Methylobacterium tarhaniae</name>
    <dbReference type="NCBI Taxonomy" id="1187852"/>
    <lineage>
        <taxon>Bacteria</taxon>
        <taxon>Pseudomonadati</taxon>
        <taxon>Pseudomonadota</taxon>
        <taxon>Alphaproteobacteria</taxon>
        <taxon>Hyphomicrobiales</taxon>
        <taxon>Methylobacteriaceae</taxon>
        <taxon>Methylobacterium</taxon>
    </lineage>
</organism>
<sequence length="80" mass="8172">MGFAQAPAEGAPDPSDDSPMPHHPGPRRGLPHGPALRADAAIPRPQPVPFSLLRQGVGPRLAVAALVAGSLWGLIGWATA</sequence>
<keyword evidence="2" id="KW-0812">Transmembrane</keyword>